<dbReference type="InterPro" id="IPR016667">
    <property type="entry name" value="Caps_polysacc_synth_CpsB/CapC"/>
</dbReference>
<evidence type="ECO:0000256" key="4">
    <source>
        <dbReference type="ARBA" id="ARBA00051722"/>
    </source>
</evidence>
<dbReference type="InterPro" id="IPR016195">
    <property type="entry name" value="Pol/histidinol_Pase-like"/>
</dbReference>
<organism evidence="6 7">
    <name type="scientific">Halobacillus andaensis</name>
    <dbReference type="NCBI Taxonomy" id="1176239"/>
    <lineage>
        <taxon>Bacteria</taxon>
        <taxon>Bacillati</taxon>
        <taxon>Bacillota</taxon>
        <taxon>Bacilli</taxon>
        <taxon>Bacillales</taxon>
        <taxon>Bacillaceae</taxon>
        <taxon>Halobacillus</taxon>
    </lineage>
</organism>
<dbReference type="Proteomes" id="UP000660110">
    <property type="component" value="Unassembled WGS sequence"/>
</dbReference>
<comment type="similarity">
    <text evidence="1 5">Belongs to the metallo-dependent hydrolases superfamily. CpsB/CapC family.</text>
</comment>
<dbReference type="RefSeq" id="WP_188377505.1">
    <property type="nucleotide sequence ID" value="NZ_BMEL01000002.1"/>
</dbReference>
<keyword evidence="7" id="KW-1185">Reference proteome</keyword>
<dbReference type="SUPFAM" id="SSF89550">
    <property type="entry name" value="PHP domain-like"/>
    <property type="match status" value="1"/>
</dbReference>
<name>A0A917EWN3_HALAA</name>
<evidence type="ECO:0000256" key="2">
    <source>
        <dbReference type="ARBA" id="ARBA00022801"/>
    </source>
</evidence>
<evidence type="ECO:0000313" key="6">
    <source>
        <dbReference type="EMBL" id="GGF22568.1"/>
    </source>
</evidence>
<keyword evidence="2 5" id="KW-0378">Hydrolase</keyword>
<reference evidence="6" key="1">
    <citation type="journal article" date="2014" name="Int. J. Syst. Evol. Microbiol.">
        <title>Complete genome sequence of Corynebacterium casei LMG S-19264T (=DSM 44701T), isolated from a smear-ripened cheese.</title>
        <authorList>
            <consortium name="US DOE Joint Genome Institute (JGI-PGF)"/>
            <person name="Walter F."/>
            <person name="Albersmeier A."/>
            <person name="Kalinowski J."/>
            <person name="Ruckert C."/>
        </authorList>
    </citation>
    <scope>NUCLEOTIDE SEQUENCE</scope>
    <source>
        <strain evidence="6">CGMCC 1.12153</strain>
    </source>
</reference>
<accession>A0A917EWN3</accession>
<dbReference type="EC" id="3.1.3.48" evidence="5"/>
<dbReference type="PANTHER" id="PTHR39181">
    <property type="entry name" value="TYROSINE-PROTEIN PHOSPHATASE YWQE"/>
    <property type="match status" value="1"/>
</dbReference>
<reference evidence="6" key="2">
    <citation type="submission" date="2020-09" db="EMBL/GenBank/DDBJ databases">
        <authorList>
            <person name="Sun Q."/>
            <person name="Zhou Y."/>
        </authorList>
    </citation>
    <scope>NUCLEOTIDE SEQUENCE</scope>
    <source>
        <strain evidence="6">CGMCC 1.12153</strain>
    </source>
</reference>
<comment type="caution">
    <text evidence="6">The sequence shown here is derived from an EMBL/GenBank/DDBJ whole genome shotgun (WGS) entry which is preliminary data.</text>
</comment>
<dbReference type="GO" id="GO:0004725">
    <property type="term" value="F:protein tyrosine phosphatase activity"/>
    <property type="evidence" value="ECO:0007669"/>
    <property type="project" value="UniProtKB-UniRule"/>
</dbReference>
<protein>
    <recommendedName>
        <fullName evidence="5">Tyrosine-protein phosphatase</fullName>
        <ecNumber evidence="5">3.1.3.48</ecNumber>
    </recommendedName>
</protein>
<proteinExistence type="inferred from homology"/>
<dbReference type="GO" id="GO:0030145">
    <property type="term" value="F:manganese ion binding"/>
    <property type="evidence" value="ECO:0007669"/>
    <property type="project" value="UniProtKB-UniRule"/>
</dbReference>
<comment type="catalytic activity">
    <reaction evidence="4 5">
        <text>O-phospho-L-tyrosyl-[protein] + H2O = L-tyrosyl-[protein] + phosphate</text>
        <dbReference type="Rhea" id="RHEA:10684"/>
        <dbReference type="Rhea" id="RHEA-COMP:10136"/>
        <dbReference type="Rhea" id="RHEA-COMP:20101"/>
        <dbReference type="ChEBI" id="CHEBI:15377"/>
        <dbReference type="ChEBI" id="CHEBI:43474"/>
        <dbReference type="ChEBI" id="CHEBI:46858"/>
        <dbReference type="ChEBI" id="CHEBI:61978"/>
        <dbReference type="EC" id="3.1.3.48"/>
    </reaction>
</comment>
<dbReference type="EMBL" id="BMEL01000002">
    <property type="protein sequence ID" value="GGF22568.1"/>
    <property type="molecule type" value="Genomic_DNA"/>
</dbReference>
<evidence type="ECO:0000256" key="3">
    <source>
        <dbReference type="ARBA" id="ARBA00022912"/>
    </source>
</evidence>
<dbReference type="Gene3D" id="3.20.20.140">
    <property type="entry name" value="Metal-dependent hydrolases"/>
    <property type="match status" value="1"/>
</dbReference>
<dbReference type="PANTHER" id="PTHR39181:SF1">
    <property type="entry name" value="TYROSINE-PROTEIN PHOSPHATASE YWQE"/>
    <property type="match status" value="1"/>
</dbReference>
<gene>
    <name evidence="6" type="primary">epsC</name>
    <name evidence="6" type="ORF">GCM10010954_21750</name>
</gene>
<evidence type="ECO:0000256" key="1">
    <source>
        <dbReference type="ARBA" id="ARBA00005750"/>
    </source>
</evidence>
<keyword evidence="3 5" id="KW-0904">Protein phosphatase</keyword>
<evidence type="ECO:0000256" key="5">
    <source>
        <dbReference type="PIRNR" id="PIRNR016557"/>
    </source>
</evidence>
<dbReference type="PIRSF" id="PIRSF016557">
    <property type="entry name" value="Caps_synth_CpsB"/>
    <property type="match status" value="1"/>
</dbReference>
<sequence length="255" mass="28996">MIDIHSHILPEVDDGAQTIEESIEIAEAALAEGIDSIVATPHHLNGEHTNHKEDIIKRVKKLNQAFKRRDIHVKVIPGQQTRIYGEMGEDLLNNEMLTINDNKKYVLLDLPKDHVPHYTTNLIFSMQLEGYRPIIAHPERHPEIQQNPQLLYTLVKNGAYTQVTAASLCGKYGRAVKKLSMQLIEANLVHVIASDVHEVTKKGLYMKQAFTTIEKHFGQAVTYALMDNAHYIIEGEELYSEPPEHPKRKKVFSIL</sequence>
<dbReference type="AlphaFoldDB" id="A0A917EWN3"/>
<dbReference type="Pfam" id="PF19567">
    <property type="entry name" value="CpsB_CapC"/>
    <property type="match status" value="1"/>
</dbReference>
<evidence type="ECO:0000313" key="7">
    <source>
        <dbReference type="Proteomes" id="UP000660110"/>
    </source>
</evidence>